<protein>
    <recommendedName>
        <fullName evidence="11">Myb-like DNA-binding domain containing protein</fullName>
    </recommendedName>
</protein>
<evidence type="ECO:0000256" key="1">
    <source>
        <dbReference type="ARBA" id="ARBA00023015"/>
    </source>
</evidence>
<sequence>MIPDQLQFSQLSFCLPAKHSFNDSNMKMHEEDMSGSQSMKQTFPSSNISSNLSCPTVDTSQLSYSDESSDSEKFNSQSNSNSKRKFFTKEEDRLLTIAAMTFRQGCWNSIAQHVPGKTPKQCRDRWTNYLQPFLKFEPWTNQEDQLLVSLVNDKGTHWTKMKSYFPNRSTNSIKNRWYWLIKNQVKVIPASKLNNHFSNQIPYQPISNYSIGENNYYGINSNGIFNNNINIINNNTNNSQIDFQQKNNQKYYLMKNRVKRKNSIRSSKKQNNLNKNMHSNFSSTYSQPNNNNNLQSKKPNFAKDELISFNPEELDW</sequence>
<keyword evidence="10" id="KW-1185">Reference proteome</keyword>
<feature type="region of interest" description="Disordered" evidence="5">
    <location>
        <begin position="259"/>
        <end position="304"/>
    </location>
</feature>
<evidence type="ECO:0000256" key="2">
    <source>
        <dbReference type="ARBA" id="ARBA00023125"/>
    </source>
</evidence>
<feature type="compositionally biased region" description="Polar residues" evidence="5">
    <location>
        <begin position="34"/>
        <end position="57"/>
    </location>
</feature>
<feature type="domain" description="HTH myb-type" evidence="7">
    <location>
        <begin position="138"/>
        <end position="185"/>
    </location>
</feature>
<reference evidence="8 10" key="1">
    <citation type="submission" date="2024-04" db="EMBL/GenBank/DDBJ databases">
        <title>Tritrichomonas musculus Genome.</title>
        <authorList>
            <person name="Alves-Ferreira E."/>
            <person name="Grigg M."/>
            <person name="Lorenzi H."/>
            <person name="Galac M."/>
        </authorList>
    </citation>
    <scope>NUCLEOTIDE SEQUENCE [LARGE SCALE GENOMIC DNA]</scope>
    <source>
        <strain evidence="8 10">EAF2021</strain>
    </source>
</reference>
<evidence type="ECO:0000256" key="5">
    <source>
        <dbReference type="SAM" id="MobiDB-lite"/>
    </source>
</evidence>
<feature type="region of interest" description="Disordered" evidence="5">
    <location>
        <begin position="27"/>
        <end position="82"/>
    </location>
</feature>
<dbReference type="PROSITE" id="PS51294">
    <property type="entry name" value="HTH_MYB"/>
    <property type="match status" value="2"/>
</dbReference>
<dbReference type="PROSITE" id="PS50090">
    <property type="entry name" value="MYB_LIKE"/>
    <property type="match status" value="2"/>
</dbReference>
<evidence type="ECO:0000313" key="9">
    <source>
        <dbReference type="EMBL" id="KAK8840860.1"/>
    </source>
</evidence>
<name>A0ABR2GKB1_9EUKA</name>
<dbReference type="CDD" id="cd00167">
    <property type="entry name" value="SANT"/>
    <property type="match status" value="2"/>
</dbReference>
<dbReference type="Proteomes" id="UP001470230">
    <property type="component" value="Unassembled WGS sequence"/>
</dbReference>
<keyword evidence="4" id="KW-0539">Nucleus</keyword>
<dbReference type="EMBL" id="JAPFFF010000043">
    <property type="protein sequence ID" value="KAK8840860.1"/>
    <property type="molecule type" value="Genomic_DNA"/>
</dbReference>
<dbReference type="Pfam" id="PF13921">
    <property type="entry name" value="Myb_DNA-bind_6"/>
    <property type="match status" value="1"/>
</dbReference>
<feature type="domain" description="HTH myb-type" evidence="7">
    <location>
        <begin position="79"/>
        <end position="134"/>
    </location>
</feature>
<keyword evidence="3" id="KW-0804">Transcription</keyword>
<organism evidence="8 10">
    <name type="scientific">Tritrichomonas musculus</name>
    <dbReference type="NCBI Taxonomy" id="1915356"/>
    <lineage>
        <taxon>Eukaryota</taxon>
        <taxon>Metamonada</taxon>
        <taxon>Parabasalia</taxon>
        <taxon>Tritrichomonadida</taxon>
        <taxon>Tritrichomonadidae</taxon>
        <taxon>Tritrichomonas</taxon>
    </lineage>
</organism>
<evidence type="ECO:0000313" key="8">
    <source>
        <dbReference type="EMBL" id="KAK8834375.1"/>
    </source>
</evidence>
<dbReference type="EMBL" id="JAPFFF010000420">
    <property type="protein sequence ID" value="KAK8834375.1"/>
    <property type="molecule type" value="Genomic_DNA"/>
</dbReference>
<evidence type="ECO:0000259" key="6">
    <source>
        <dbReference type="PROSITE" id="PS50090"/>
    </source>
</evidence>
<proteinExistence type="predicted"/>
<feature type="domain" description="Myb-like" evidence="6">
    <location>
        <begin position="79"/>
        <end position="130"/>
    </location>
</feature>
<dbReference type="InterPro" id="IPR051575">
    <property type="entry name" value="Myb-like_DNA-bd"/>
</dbReference>
<dbReference type="InterPro" id="IPR017930">
    <property type="entry name" value="Myb_dom"/>
</dbReference>
<gene>
    <name evidence="9" type="ORF">M9Y10_027687</name>
    <name evidence="8" type="ORF">M9Y10_031255</name>
</gene>
<evidence type="ECO:0000313" key="10">
    <source>
        <dbReference type="Proteomes" id="UP001470230"/>
    </source>
</evidence>
<feature type="compositionally biased region" description="Basic residues" evidence="5">
    <location>
        <begin position="259"/>
        <end position="268"/>
    </location>
</feature>
<accession>A0ABR2GKB1</accession>
<evidence type="ECO:0008006" key="11">
    <source>
        <dbReference type="Google" id="ProtNLM"/>
    </source>
</evidence>
<keyword evidence="1" id="KW-0805">Transcription regulation</keyword>
<dbReference type="InterPro" id="IPR009057">
    <property type="entry name" value="Homeodomain-like_sf"/>
</dbReference>
<evidence type="ECO:0000259" key="7">
    <source>
        <dbReference type="PROSITE" id="PS51294"/>
    </source>
</evidence>
<feature type="compositionally biased region" description="Polar residues" evidence="5">
    <location>
        <begin position="269"/>
        <end position="285"/>
    </location>
</feature>
<dbReference type="SUPFAM" id="SSF46689">
    <property type="entry name" value="Homeodomain-like"/>
    <property type="match status" value="1"/>
</dbReference>
<dbReference type="InterPro" id="IPR001005">
    <property type="entry name" value="SANT/Myb"/>
</dbReference>
<evidence type="ECO:0000256" key="4">
    <source>
        <dbReference type="ARBA" id="ARBA00023242"/>
    </source>
</evidence>
<feature type="domain" description="Myb-like" evidence="6">
    <location>
        <begin position="131"/>
        <end position="181"/>
    </location>
</feature>
<feature type="compositionally biased region" description="Low complexity" evidence="5">
    <location>
        <begin position="286"/>
        <end position="299"/>
    </location>
</feature>
<comment type="caution">
    <text evidence="8">The sequence shown here is derived from an EMBL/GenBank/DDBJ whole genome shotgun (WGS) entry which is preliminary data.</text>
</comment>
<dbReference type="PANTHER" id="PTHR46621:SF1">
    <property type="entry name" value="SNRNA-ACTIVATING PROTEIN COMPLEX SUBUNIT 4"/>
    <property type="match status" value="1"/>
</dbReference>
<keyword evidence="2" id="KW-0238">DNA-binding</keyword>
<dbReference type="PANTHER" id="PTHR46621">
    <property type="entry name" value="SNRNA-ACTIVATING PROTEIN COMPLEX SUBUNIT 4"/>
    <property type="match status" value="1"/>
</dbReference>
<dbReference type="SMART" id="SM00717">
    <property type="entry name" value="SANT"/>
    <property type="match status" value="2"/>
</dbReference>
<dbReference type="Gene3D" id="1.10.10.60">
    <property type="entry name" value="Homeodomain-like"/>
    <property type="match status" value="2"/>
</dbReference>
<evidence type="ECO:0000256" key="3">
    <source>
        <dbReference type="ARBA" id="ARBA00023163"/>
    </source>
</evidence>